<dbReference type="OrthoDB" id="129527at2"/>
<evidence type="ECO:0000313" key="1">
    <source>
        <dbReference type="EMBL" id="PSG88700.1"/>
    </source>
</evidence>
<dbReference type="InterPro" id="IPR032577">
    <property type="entry name" value="DUF4920"/>
</dbReference>
<dbReference type="PROSITE" id="PS51257">
    <property type="entry name" value="PROKAR_LIPOPROTEIN"/>
    <property type="match status" value="1"/>
</dbReference>
<dbReference type="Pfam" id="PF16267">
    <property type="entry name" value="DUF4920"/>
    <property type="match status" value="1"/>
</dbReference>
<dbReference type="EMBL" id="PXOQ01000009">
    <property type="protein sequence ID" value="PSG88700.1"/>
    <property type="molecule type" value="Genomic_DNA"/>
</dbReference>
<organism evidence="1 2">
    <name type="scientific">Aurantibacter aestuarii</name>
    <dbReference type="NCBI Taxonomy" id="1266046"/>
    <lineage>
        <taxon>Bacteria</taxon>
        <taxon>Pseudomonadati</taxon>
        <taxon>Bacteroidota</taxon>
        <taxon>Flavobacteriia</taxon>
        <taxon>Flavobacteriales</taxon>
        <taxon>Flavobacteriaceae</taxon>
        <taxon>Aurantibacter</taxon>
    </lineage>
</organism>
<proteinExistence type="predicted"/>
<sequence length="169" mass="18987">MKYAYILLLIAFFSCKNETSQAQNTDEVSESEVESSKYKSFGALITDENVLETEKLAANYSDLKLNDTINLKAKVKVLDVCQAKGCWMIVDLGNDETARVKFKDYAFFMPKDIKGQEVIINGKAFVNEMPVDELKHYAEDAGKSEEEIAAITTPERTFSFEADGVLLEK</sequence>
<dbReference type="RefSeq" id="WP_106463841.1">
    <property type="nucleotide sequence ID" value="NZ_PXOQ01000009.1"/>
</dbReference>
<accession>A0A2T1N9Z9</accession>
<keyword evidence="2" id="KW-1185">Reference proteome</keyword>
<dbReference type="AlphaFoldDB" id="A0A2T1N9Z9"/>
<dbReference type="Proteomes" id="UP000238426">
    <property type="component" value="Unassembled WGS sequence"/>
</dbReference>
<name>A0A2T1N9Z9_9FLAO</name>
<reference evidence="1 2" key="1">
    <citation type="submission" date="2018-03" db="EMBL/GenBank/DDBJ databases">
        <title>Mesoflavibacter sp. HG37 and Mesoflavibacter sp. HG96 sp.nov., two marine bacteria isolated from seawater of Western Pacific Ocean.</title>
        <authorList>
            <person name="Cheng H."/>
            <person name="Wu Y.-H."/>
            <person name="Guo L.-L."/>
            <person name="Xu X.-W."/>
        </authorList>
    </citation>
    <scope>NUCLEOTIDE SEQUENCE [LARGE SCALE GENOMIC DNA]</scope>
    <source>
        <strain evidence="1 2">KCTC 32269</strain>
    </source>
</reference>
<evidence type="ECO:0000313" key="2">
    <source>
        <dbReference type="Proteomes" id="UP000238426"/>
    </source>
</evidence>
<comment type="caution">
    <text evidence="1">The sequence shown here is derived from an EMBL/GenBank/DDBJ whole genome shotgun (WGS) entry which is preliminary data.</text>
</comment>
<protein>
    <submittedName>
        <fullName evidence="1">DUF4920 domain-containing protein</fullName>
    </submittedName>
</protein>
<gene>
    <name evidence="1" type="ORF">C7H52_10450</name>
</gene>